<protein>
    <submittedName>
        <fullName evidence="2">Catechol 2,3-dioxygenase-like lactoylglutathione lyase family enzyme</fullName>
    </submittedName>
</protein>
<feature type="domain" description="VOC" evidence="1">
    <location>
        <begin position="52"/>
        <end position="170"/>
    </location>
</feature>
<dbReference type="InterPro" id="IPR029068">
    <property type="entry name" value="Glyas_Bleomycin-R_OHBP_Dase"/>
</dbReference>
<proteinExistence type="predicted"/>
<dbReference type="Proteomes" id="UP000277671">
    <property type="component" value="Unassembled WGS sequence"/>
</dbReference>
<dbReference type="SUPFAM" id="SSF54593">
    <property type="entry name" value="Glyoxalase/Bleomycin resistance protein/Dihydroxybiphenyl dioxygenase"/>
    <property type="match status" value="1"/>
</dbReference>
<gene>
    <name evidence="2" type="ORF">BDK92_5037</name>
</gene>
<dbReference type="Pfam" id="PF18029">
    <property type="entry name" value="Glyoxalase_6"/>
    <property type="match status" value="1"/>
</dbReference>
<name>A0A495JRG4_9ACTN</name>
<dbReference type="InterPro" id="IPR041581">
    <property type="entry name" value="Glyoxalase_6"/>
</dbReference>
<dbReference type="GO" id="GO:0051213">
    <property type="term" value="F:dioxygenase activity"/>
    <property type="evidence" value="ECO:0007669"/>
    <property type="project" value="UniProtKB-KW"/>
</dbReference>
<dbReference type="InterPro" id="IPR037523">
    <property type="entry name" value="VOC_core"/>
</dbReference>
<keyword evidence="2" id="KW-0456">Lyase</keyword>
<dbReference type="PANTHER" id="PTHR35908">
    <property type="entry name" value="HYPOTHETICAL FUSION PROTEIN"/>
    <property type="match status" value="1"/>
</dbReference>
<dbReference type="CDD" id="cd06587">
    <property type="entry name" value="VOC"/>
    <property type="match status" value="1"/>
</dbReference>
<dbReference type="AlphaFoldDB" id="A0A495JRG4"/>
<accession>A0A495JRG4</accession>
<evidence type="ECO:0000259" key="1">
    <source>
        <dbReference type="PROSITE" id="PS51819"/>
    </source>
</evidence>
<dbReference type="PROSITE" id="PS51819">
    <property type="entry name" value="VOC"/>
    <property type="match status" value="1"/>
</dbReference>
<reference evidence="2 3" key="1">
    <citation type="submission" date="2018-10" db="EMBL/GenBank/DDBJ databases">
        <title>Sequencing the genomes of 1000 actinobacteria strains.</title>
        <authorList>
            <person name="Klenk H.-P."/>
        </authorList>
    </citation>
    <scope>NUCLEOTIDE SEQUENCE [LARGE SCALE GENOMIC DNA]</scope>
    <source>
        <strain evidence="2 3">DSM 45175</strain>
    </source>
</reference>
<organism evidence="2 3">
    <name type="scientific">Micromonospora pisi</name>
    <dbReference type="NCBI Taxonomy" id="589240"/>
    <lineage>
        <taxon>Bacteria</taxon>
        <taxon>Bacillati</taxon>
        <taxon>Actinomycetota</taxon>
        <taxon>Actinomycetes</taxon>
        <taxon>Micromonosporales</taxon>
        <taxon>Micromonosporaceae</taxon>
        <taxon>Micromonospora</taxon>
    </lineage>
</organism>
<sequence length="170" mass="18351">MSGCGRLLPLEGQWTTTAWCLLGACDAVWVGNNARENTDSLGGNVTTRPPMFVSGIVLDSPDARELAAFYQRLLGWRMEQDEPDWVKLAAPSGGAGLSFQTESAYVRPTWPAGPGDQQMMLHLDIEVDDLESAGAHAVAAGATLADFQPQEDVRVYLDPAGHPFCLFVND</sequence>
<comment type="caution">
    <text evidence="2">The sequence shown here is derived from an EMBL/GenBank/DDBJ whole genome shotgun (WGS) entry which is preliminary data.</text>
</comment>
<evidence type="ECO:0000313" key="2">
    <source>
        <dbReference type="EMBL" id="RKR90659.1"/>
    </source>
</evidence>
<keyword evidence="2" id="KW-0560">Oxidoreductase</keyword>
<dbReference type="Gene3D" id="3.10.180.10">
    <property type="entry name" value="2,3-Dihydroxybiphenyl 1,2-Dioxygenase, domain 1"/>
    <property type="match status" value="1"/>
</dbReference>
<dbReference type="PANTHER" id="PTHR35908:SF1">
    <property type="entry name" value="CONSERVED PROTEIN"/>
    <property type="match status" value="1"/>
</dbReference>
<dbReference type="EMBL" id="RBKT01000001">
    <property type="protein sequence ID" value="RKR90659.1"/>
    <property type="molecule type" value="Genomic_DNA"/>
</dbReference>
<dbReference type="GO" id="GO:0016829">
    <property type="term" value="F:lyase activity"/>
    <property type="evidence" value="ECO:0007669"/>
    <property type="project" value="UniProtKB-KW"/>
</dbReference>
<keyword evidence="2" id="KW-0223">Dioxygenase</keyword>
<keyword evidence="3" id="KW-1185">Reference proteome</keyword>
<evidence type="ECO:0000313" key="3">
    <source>
        <dbReference type="Proteomes" id="UP000277671"/>
    </source>
</evidence>
<dbReference type="PROSITE" id="PS51257">
    <property type="entry name" value="PROKAR_LIPOPROTEIN"/>
    <property type="match status" value="1"/>
</dbReference>